<name>A0A8J2FSW6_9BACT</name>
<dbReference type="Proteomes" id="UP000663859">
    <property type="component" value="Unassembled WGS sequence"/>
</dbReference>
<keyword evidence="2" id="KW-1185">Reference proteome</keyword>
<organism evidence="1 2">
    <name type="scientific">Candidatus Methylacidithermus pantelleriae</name>
    <dbReference type="NCBI Taxonomy" id="2744239"/>
    <lineage>
        <taxon>Bacteria</taxon>
        <taxon>Pseudomonadati</taxon>
        <taxon>Verrucomicrobiota</taxon>
        <taxon>Methylacidiphilae</taxon>
        <taxon>Methylacidiphilales</taxon>
        <taxon>Methylacidiphilaceae</taxon>
        <taxon>Candidatus Methylacidithermus</taxon>
    </lineage>
</organism>
<dbReference type="AlphaFoldDB" id="A0A8J2FSW6"/>
<accession>A0A8J2FSW6</accession>
<evidence type="ECO:0000313" key="2">
    <source>
        <dbReference type="Proteomes" id="UP000663859"/>
    </source>
</evidence>
<sequence length="80" mass="9085">MANQSDAASLPFRWCFIDRVTTAGFFSEKARIGGFQGLERMFPCVRPRLPTRLLPRAFSSKAFDHQQPLRVFPTGPVVTR</sequence>
<dbReference type="EMBL" id="CAJNOB010000023">
    <property type="protein sequence ID" value="CAF0699042.1"/>
    <property type="molecule type" value="Genomic_DNA"/>
</dbReference>
<evidence type="ECO:0000313" key="1">
    <source>
        <dbReference type="EMBL" id="CAF0699042.1"/>
    </source>
</evidence>
<gene>
    <name evidence="1" type="ORF">MPNT_30105</name>
</gene>
<protein>
    <submittedName>
        <fullName evidence="1">Uncharacterized protein</fullName>
    </submittedName>
</protein>
<reference evidence="1" key="1">
    <citation type="submission" date="2021-02" db="EMBL/GenBank/DDBJ databases">
        <authorList>
            <person name="Cremers G."/>
            <person name="Picone N."/>
        </authorList>
    </citation>
    <scope>NUCLEOTIDE SEQUENCE</scope>
    <source>
        <strain evidence="1">PQ17</strain>
    </source>
</reference>
<comment type="caution">
    <text evidence="1">The sequence shown here is derived from an EMBL/GenBank/DDBJ whole genome shotgun (WGS) entry which is preliminary data.</text>
</comment>
<proteinExistence type="predicted"/>